<evidence type="ECO:0000313" key="2">
    <source>
        <dbReference type="EMBL" id="ODP29429.1"/>
    </source>
</evidence>
<organism evidence="2 3">
    <name type="scientific">Paenibacillus nuruki</name>
    <dbReference type="NCBI Taxonomy" id="1886670"/>
    <lineage>
        <taxon>Bacteria</taxon>
        <taxon>Bacillati</taxon>
        <taxon>Bacillota</taxon>
        <taxon>Bacilli</taxon>
        <taxon>Bacillales</taxon>
        <taxon>Paenibacillaceae</taxon>
        <taxon>Paenibacillus</taxon>
    </lineage>
</organism>
<dbReference type="PANTHER" id="PTHR43155:SF2">
    <property type="entry name" value="CYCLIC DI-GMP PHOSPHODIESTERASE PA4108"/>
    <property type="match status" value="1"/>
</dbReference>
<dbReference type="CDD" id="cd00077">
    <property type="entry name" value="HDc"/>
    <property type="match status" value="1"/>
</dbReference>
<dbReference type="Proteomes" id="UP000094578">
    <property type="component" value="Unassembled WGS sequence"/>
</dbReference>
<dbReference type="SMART" id="SM00471">
    <property type="entry name" value="HDc"/>
    <property type="match status" value="1"/>
</dbReference>
<dbReference type="STRING" id="1886670.PTI45_00911"/>
<evidence type="ECO:0000259" key="1">
    <source>
        <dbReference type="PROSITE" id="PS51832"/>
    </source>
</evidence>
<feature type="domain" description="HD-GYP" evidence="1">
    <location>
        <begin position="122"/>
        <end position="318"/>
    </location>
</feature>
<accession>A0A1E3L6N4</accession>
<comment type="caution">
    <text evidence="2">The sequence shown here is derived from an EMBL/GenBank/DDBJ whole genome shotgun (WGS) entry which is preliminary data.</text>
</comment>
<proteinExistence type="predicted"/>
<keyword evidence="3" id="KW-1185">Reference proteome</keyword>
<dbReference type="RefSeq" id="WP_069326370.1">
    <property type="nucleotide sequence ID" value="NZ_MDER01000030.1"/>
</dbReference>
<sequence length="368" mass="41640">MAAILIDDVTPGVRITHDVFTTQGNLLFPKGKTVMPKDIEILRAFLIEEINNGKSPKEELSAPPVESNALNEIGAKVKAIQKVLSFEKDYEKMITLLKNVFRNVAVTEIPVLELRIQMEKLLQYSREYNILTFYPKSINKQDYWYHNAVLTGLTSYKIAHWLGLPVNEGMQVAFAGLFHDIGNAKIDLDILQKPSKLTASEVEEIRRHTMYGYELLKNVKGISEGVRLAALQHHEKVDGSGYPLRLQADQIHIYAKIVGVADIFHAMTLSKTYSQAQSPYLVLEQIDSEAFGKLDPKIVTTFISKVTQFHNGTMVRLSNGLIGEIIFSDRSYPTRPLVSVDGTIYNLIENHQLFIQEIIKRKEVLQKS</sequence>
<dbReference type="EMBL" id="MDER01000030">
    <property type="protein sequence ID" value="ODP29429.1"/>
    <property type="molecule type" value="Genomic_DNA"/>
</dbReference>
<dbReference type="InterPro" id="IPR037522">
    <property type="entry name" value="HD_GYP_dom"/>
</dbReference>
<dbReference type="AlphaFoldDB" id="A0A1E3L6N4"/>
<evidence type="ECO:0000313" key="3">
    <source>
        <dbReference type="Proteomes" id="UP000094578"/>
    </source>
</evidence>
<name>A0A1E3L6N4_9BACL</name>
<dbReference type="InterPro" id="IPR003607">
    <property type="entry name" value="HD/PDEase_dom"/>
</dbReference>
<dbReference type="PROSITE" id="PS51832">
    <property type="entry name" value="HD_GYP"/>
    <property type="match status" value="1"/>
</dbReference>
<dbReference type="Pfam" id="PF13487">
    <property type="entry name" value="HD_5"/>
    <property type="match status" value="1"/>
</dbReference>
<reference evidence="2 3" key="1">
    <citation type="submission" date="2016-08" db="EMBL/GenBank/DDBJ databases">
        <title>Genome sequencing of Paenibacillus sp. TI45-13ar, isolated from Korean traditional nuruk.</title>
        <authorList>
            <person name="Kim S.-J."/>
        </authorList>
    </citation>
    <scope>NUCLEOTIDE SEQUENCE [LARGE SCALE GENOMIC DNA]</scope>
    <source>
        <strain evidence="2 3">TI45-13ar</strain>
    </source>
</reference>
<protein>
    <recommendedName>
        <fullName evidence="1">HD-GYP domain-containing protein</fullName>
    </recommendedName>
</protein>
<dbReference type="Gene3D" id="1.10.3210.10">
    <property type="entry name" value="Hypothetical protein af1432"/>
    <property type="match status" value="1"/>
</dbReference>
<dbReference type="PANTHER" id="PTHR43155">
    <property type="entry name" value="CYCLIC DI-GMP PHOSPHODIESTERASE PA4108-RELATED"/>
    <property type="match status" value="1"/>
</dbReference>
<dbReference type="PATRIC" id="fig|1886670.3.peg.932"/>
<dbReference type="SUPFAM" id="SSF109604">
    <property type="entry name" value="HD-domain/PDEase-like"/>
    <property type="match status" value="1"/>
</dbReference>
<gene>
    <name evidence="2" type="ORF">PTI45_00911</name>
</gene>